<evidence type="ECO:0000313" key="9">
    <source>
        <dbReference type="Proteomes" id="UP000553776"/>
    </source>
</evidence>
<evidence type="ECO:0000313" key="8">
    <source>
        <dbReference type="EMBL" id="MBB6695798.1"/>
    </source>
</evidence>
<dbReference type="Gene3D" id="1.10.10.10">
    <property type="entry name" value="Winged helix-like DNA-binding domain superfamily/Winged helix DNA-binding domain"/>
    <property type="match status" value="1"/>
</dbReference>
<dbReference type="Pfam" id="PF00027">
    <property type="entry name" value="cNMP_binding"/>
    <property type="match status" value="1"/>
</dbReference>
<organism evidence="8 9">
    <name type="scientific">Cohnella xylanilytica</name>
    <dbReference type="NCBI Taxonomy" id="557555"/>
    <lineage>
        <taxon>Bacteria</taxon>
        <taxon>Bacillati</taxon>
        <taxon>Bacillota</taxon>
        <taxon>Bacilli</taxon>
        <taxon>Bacillales</taxon>
        <taxon>Paenibacillaceae</taxon>
        <taxon>Cohnella</taxon>
    </lineage>
</organism>
<comment type="caution">
    <text evidence="8">The sequence shown here is derived from an EMBL/GenBank/DDBJ whole genome shotgun (WGS) entry which is preliminary data.</text>
</comment>
<reference evidence="8 9" key="1">
    <citation type="submission" date="2020-08" db="EMBL/GenBank/DDBJ databases">
        <title>Cohnella phylogeny.</title>
        <authorList>
            <person name="Dunlap C."/>
        </authorList>
    </citation>
    <scope>NUCLEOTIDE SEQUENCE [LARGE SCALE GENOMIC DNA]</scope>
    <source>
        <strain evidence="8 9">DSM 25239</strain>
    </source>
</reference>
<dbReference type="GO" id="GO:0003677">
    <property type="term" value="F:DNA binding"/>
    <property type="evidence" value="ECO:0007669"/>
    <property type="project" value="UniProtKB-KW"/>
</dbReference>
<dbReference type="PANTHER" id="PTHR24567">
    <property type="entry name" value="CRP FAMILY TRANSCRIPTIONAL REGULATORY PROTEIN"/>
    <property type="match status" value="1"/>
</dbReference>
<name>A0A841U9Y8_9BACL</name>
<dbReference type="CDD" id="cd00038">
    <property type="entry name" value="CAP_ED"/>
    <property type="match status" value="1"/>
</dbReference>
<keyword evidence="4" id="KW-0804">Transcription</keyword>
<dbReference type="AlphaFoldDB" id="A0A841U9Y8"/>
<dbReference type="Proteomes" id="UP000553776">
    <property type="component" value="Unassembled WGS sequence"/>
</dbReference>
<dbReference type="PROSITE" id="PS50042">
    <property type="entry name" value="CNMP_BINDING_3"/>
    <property type="match status" value="1"/>
</dbReference>
<dbReference type="InterPro" id="IPR018490">
    <property type="entry name" value="cNMP-bd_dom_sf"/>
</dbReference>
<dbReference type="InterPro" id="IPR000595">
    <property type="entry name" value="cNMP-bd_dom"/>
</dbReference>
<dbReference type="SMART" id="SM00100">
    <property type="entry name" value="cNMP"/>
    <property type="match status" value="1"/>
</dbReference>
<feature type="compositionally biased region" description="Polar residues" evidence="5">
    <location>
        <begin position="1"/>
        <end position="13"/>
    </location>
</feature>
<evidence type="ECO:0000256" key="3">
    <source>
        <dbReference type="ARBA" id="ARBA00023159"/>
    </source>
</evidence>
<feature type="domain" description="HTH crp-type" evidence="7">
    <location>
        <begin position="181"/>
        <end position="246"/>
    </location>
</feature>
<keyword evidence="9" id="KW-1185">Reference proteome</keyword>
<dbReference type="RefSeq" id="WP_185139742.1">
    <property type="nucleotide sequence ID" value="NZ_JACJVR010000140.1"/>
</dbReference>
<dbReference type="InterPro" id="IPR036390">
    <property type="entry name" value="WH_DNA-bd_sf"/>
</dbReference>
<dbReference type="Gene3D" id="2.60.120.10">
    <property type="entry name" value="Jelly Rolls"/>
    <property type="match status" value="1"/>
</dbReference>
<dbReference type="InterPro" id="IPR050397">
    <property type="entry name" value="Env_Response_Regulators"/>
</dbReference>
<gene>
    <name evidence="8" type="ORF">H7B90_30835</name>
</gene>
<dbReference type="SMART" id="SM00419">
    <property type="entry name" value="HTH_CRP"/>
    <property type="match status" value="1"/>
</dbReference>
<proteinExistence type="predicted"/>
<feature type="region of interest" description="Disordered" evidence="5">
    <location>
        <begin position="1"/>
        <end position="30"/>
    </location>
</feature>
<feature type="compositionally biased region" description="Basic and acidic residues" evidence="5">
    <location>
        <begin position="14"/>
        <end position="30"/>
    </location>
</feature>
<dbReference type="InterPro" id="IPR014710">
    <property type="entry name" value="RmlC-like_jellyroll"/>
</dbReference>
<dbReference type="InterPro" id="IPR036388">
    <property type="entry name" value="WH-like_DNA-bd_sf"/>
</dbReference>
<evidence type="ECO:0000256" key="4">
    <source>
        <dbReference type="ARBA" id="ARBA00023163"/>
    </source>
</evidence>
<evidence type="ECO:0000256" key="5">
    <source>
        <dbReference type="SAM" id="MobiDB-lite"/>
    </source>
</evidence>
<dbReference type="SUPFAM" id="SSF51206">
    <property type="entry name" value="cAMP-binding domain-like"/>
    <property type="match status" value="1"/>
</dbReference>
<dbReference type="PROSITE" id="PS51063">
    <property type="entry name" value="HTH_CRP_2"/>
    <property type="match status" value="1"/>
</dbReference>
<dbReference type="SUPFAM" id="SSF46785">
    <property type="entry name" value="Winged helix' DNA-binding domain"/>
    <property type="match status" value="1"/>
</dbReference>
<dbReference type="Pfam" id="PF13545">
    <property type="entry name" value="HTH_Crp_2"/>
    <property type="match status" value="1"/>
</dbReference>
<dbReference type="GO" id="GO:0003700">
    <property type="term" value="F:DNA-binding transcription factor activity"/>
    <property type="evidence" value="ECO:0007669"/>
    <property type="project" value="TreeGrafter"/>
</dbReference>
<keyword evidence="1" id="KW-0805">Transcription regulation</keyword>
<keyword evidence="2" id="KW-0238">DNA-binding</keyword>
<evidence type="ECO:0000259" key="7">
    <source>
        <dbReference type="PROSITE" id="PS51063"/>
    </source>
</evidence>
<protein>
    <submittedName>
        <fullName evidence="8">Crp/Fnr family transcriptional regulator</fullName>
    </submittedName>
</protein>
<evidence type="ECO:0000256" key="2">
    <source>
        <dbReference type="ARBA" id="ARBA00023125"/>
    </source>
</evidence>
<evidence type="ECO:0000256" key="1">
    <source>
        <dbReference type="ARBA" id="ARBA00023015"/>
    </source>
</evidence>
<sequence>MQPNTRQNAQQNMEQDRQQDMRQNLRQDHSGRDARVSLEALTAAFPFFGSLPADEWTSAQPRLKSFPAGSSLFRGEDSSKFAVFLLEGTVSISTVTDGGREAVTARLSPGDICSLMVLSGLSDREYPGAMIADSEATALFVAKGSFLRWIGQYDAIRTAVFGNLLDGFIRVGSLLAGKLSLPIESRLAETLLRHTSEREPAARITHRQLAAELATAREVVSRALGRMQRQGWVSTRRGWVRVLRRDALESLVGDSVTDEAGLPW</sequence>
<dbReference type="PANTHER" id="PTHR24567:SF74">
    <property type="entry name" value="HTH-TYPE TRANSCRIPTIONAL REGULATOR ARCR"/>
    <property type="match status" value="1"/>
</dbReference>
<evidence type="ECO:0000259" key="6">
    <source>
        <dbReference type="PROSITE" id="PS50042"/>
    </source>
</evidence>
<keyword evidence="3" id="KW-0010">Activator</keyword>
<dbReference type="InterPro" id="IPR012318">
    <property type="entry name" value="HTH_CRP"/>
</dbReference>
<accession>A0A841U9Y8</accession>
<feature type="domain" description="Cyclic nucleotide-binding" evidence="6">
    <location>
        <begin position="64"/>
        <end position="167"/>
    </location>
</feature>
<dbReference type="EMBL" id="JACJVR010000140">
    <property type="protein sequence ID" value="MBB6695798.1"/>
    <property type="molecule type" value="Genomic_DNA"/>
</dbReference>
<dbReference type="GO" id="GO:0005829">
    <property type="term" value="C:cytosol"/>
    <property type="evidence" value="ECO:0007669"/>
    <property type="project" value="TreeGrafter"/>
</dbReference>